<gene>
    <name evidence="1" type="ORF">PC117_g26335</name>
</gene>
<evidence type="ECO:0000313" key="2">
    <source>
        <dbReference type="Proteomes" id="UP000736787"/>
    </source>
</evidence>
<name>A0A8T1AL43_9STRA</name>
<accession>A0A8T1AL43</accession>
<comment type="caution">
    <text evidence="1">The sequence shown here is derived from an EMBL/GenBank/DDBJ whole genome shotgun (WGS) entry which is preliminary data.</text>
</comment>
<sequence length="82" mass="9585">MNVSVLSKRQVGLKTHFLWIRRTKKTIKSVTRFRLGRPQQIKLANIFDRTVYFPAHSDIRELVPAGDLPRGDGYVRLDSKKY</sequence>
<evidence type="ECO:0000313" key="1">
    <source>
        <dbReference type="EMBL" id="KAG2881755.1"/>
    </source>
</evidence>
<dbReference type="AlphaFoldDB" id="A0A8T1AL43"/>
<reference evidence="1" key="1">
    <citation type="submission" date="2018-10" db="EMBL/GenBank/DDBJ databases">
        <title>Effector identification in a new, highly contiguous assembly of the strawberry crown rot pathogen Phytophthora cactorum.</title>
        <authorList>
            <person name="Armitage A.D."/>
            <person name="Nellist C.F."/>
            <person name="Bates H."/>
            <person name="Vickerstaff R.J."/>
            <person name="Harrison R.J."/>
        </authorList>
    </citation>
    <scope>NUCLEOTIDE SEQUENCE</scope>
    <source>
        <strain evidence="1">4040</strain>
    </source>
</reference>
<dbReference type="EMBL" id="RCMK01002396">
    <property type="protein sequence ID" value="KAG2881755.1"/>
    <property type="molecule type" value="Genomic_DNA"/>
</dbReference>
<proteinExistence type="predicted"/>
<organism evidence="1 2">
    <name type="scientific">Phytophthora cactorum</name>
    <dbReference type="NCBI Taxonomy" id="29920"/>
    <lineage>
        <taxon>Eukaryota</taxon>
        <taxon>Sar</taxon>
        <taxon>Stramenopiles</taxon>
        <taxon>Oomycota</taxon>
        <taxon>Peronosporomycetes</taxon>
        <taxon>Peronosporales</taxon>
        <taxon>Peronosporaceae</taxon>
        <taxon>Phytophthora</taxon>
    </lineage>
</organism>
<protein>
    <submittedName>
        <fullName evidence="1">Uncharacterized protein</fullName>
    </submittedName>
</protein>
<dbReference type="Proteomes" id="UP000736787">
    <property type="component" value="Unassembled WGS sequence"/>
</dbReference>